<gene>
    <name evidence="13" type="ORF">CAK95_01340</name>
</gene>
<dbReference type="PANTHER" id="PTHR42801">
    <property type="entry name" value="THIOREDOXIN-DEPENDENT PEROXIDE REDUCTASE"/>
    <property type="match status" value="1"/>
</dbReference>
<evidence type="ECO:0000256" key="5">
    <source>
        <dbReference type="ARBA" id="ARBA00023002"/>
    </source>
</evidence>
<evidence type="ECO:0000256" key="10">
    <source>
        <dbReference type="ARBA" id="ARBA00042639"/>
    </source>
</evidence>
<dbReference type="PANTHER" id="PTHR42801:SF7">
    <property type="entry name" value="SLL1159 PROTEIN"/>
    <property type="match status" value="1"/>
</dbReference>
<dbReference type="InterPro" id="IPR000866">
    <property type="entry name" value="AhpC/TSA"/>
</dbReference>
<comment type="catalytic activity">
    <reaction evidence="11">
        <text>a hydroperoxide + [thioredoxin]-dithiol = an alcohol + [thioredoxin]-disulfide + H2O</text>
        <dbReference type="Rhea" id="RHEA:62620"/>
        <dbReference type="Rhea" id="RHEA-COMP:10698"/>
        <dbReference type="Rhea" id="RHEA-COMP:10700"/>
        <dbReference type="ChEBI" id="CHEBI:15377"/>
        <dbReference type="ChEBI" id="CHEBI:29950"/>
        <dbReference type="ChEBI" id="CHEBI:30879"/>
        <dbReference type="ChEBI" id="CHEBI:35924"/>
        <dbReference type="ChEBI" id="CHEBI:50058"/>
        <dbReference type="EC" id="1.11.1.24"/>
    </reaction>
</comment>
<dbReference type="GO" id="GO:0045454">
    <property type="term" value="P:cell redox homeostasis"/>
    <property type="evidence" value="ECO:0007669"/>
    <property type="project" value="TreeGrafter"/>
</dbReference>
<proteinExistence type="inferred from homology"/>
<evidence type="ECO:0000256" key="4">
    <source>
        <dbReference type="ARBA" id="ARBA00022862"/>
    </source>
</evidence>
<dbReference type="EC" id="1.11.1.24" evidence="2"/>
<dbReference type="SUPFAM" id="SSF52833">
    <property type="entry name" value="Thioredoxin-like"/>
    <property type="match status" value="1"/>
</dbReference>
<evidence type="ECO:0000256" key="9">
    <source>
        <dbReference type="ARBA" id="ARBA00038489"/>
    </source>
</evidence>
<sequence>MATQTVATGLKQAFDQARDLDGSMSERLDLLADAMRRLTPDRVAVIDRLVNRLKEHDAGTSAPRVGDAMPPFILPDENGQLVSLQSLLDHGPAVVTFHRGHWCPWCRISINTLARAQARLEAAGARMVAIVPDREQFAAEMKHDANASFPILSDIDNGYAMSLNLAIWVGPEMEAYIIDRGHSLPDYHGNDSWMLPIPATFVIGQDGRIKARFVDPDYRKRAAIEDLIAALG</sequence>
<dbReference type="Gene3D" id="3.40.30.10">
    <property type="entry name" value="Glutaredoxin"/>
    <property type="match status" value="1"/>
</dbReference>
<dbReference type="Proteomes" id="UP000194137">
    <property type="component" value="Chromosome"/>
</dbReference>
<comment type="function">
    <text evidence="1">Thiol-specific peroxidase that catalyzes the reduction of hydrogen peroxide and organic hydroperoxides to water and alcohols, respectively. Plays a role in cell protection against oxidative stress by detoxifying peroxides and as sensor of hydrogen peroxide-mediated signaling events.</text>
</comment>
<dbReference type="CDD" id="cd02970">
    <property type="entry name" value="PRX_like2"/>
    <property type="match status" value="1"/>
</dbReference>
<comment type="similarity">
    <text evidence="9">Belongs to the peroxiredoxin family. BCP/PrxQ subfamily.</text>
</comment>
<evidence type="ECO:0000256" key="2">
    <source>
        <dbReference type="ARBA" id="ARBA00013017"/>
    </source>
</evidence>
<keyword evidence="7" id="KW-0676">Redox-active center</keyword>
<dbReference type="InterPro" id="IPR013766">
    <property type="entry name" value="Thioredoxin_domain"/>
</dbReference>
<evidence type="ECO:0000313" key="13">
    <source>
        <dbReference type="EMBL" id="ARP97875.1"/>
    </source>
</evidence>
<dbReference type="GO" id="GO:0008379">
    <property type="term" value="F:thioredoxin peroxidase activity"/>
    <property type="evidence" value="ECO:0007669"/>
    <property type="project" value="TreeGrafter"/>
</dbReference>
<dbReference type="Pfam" id="PF00578">
    <property type="entry name" value="AhpC-TSA"/>
    <property type="match status" value="1"/>
</dbReference>
<keyword evidence="6" id="KW-1015">Disulfide bond</keyword>
<keyword evidence="5" id="KW-0560">Oxidoreductase</keyword>
<accession>A0A1W6ZKU5</accession>
<reference evidence="13 14" key="1">
    <citation type="submission" date="2017-05" db="EMBL/GenBank/DDBJ databases">
        <title>Full genome sequence of Pseudorhodoplanes sinuspersici.</title>
        <authorList>
            <person name="Dastgheib S.M.M."/>
            <person name="Shavandi M."/>
            <person name="Tirandaz H."/>
        </authorList>
    </citation>
    <scope>NUCLEOTIDE SEQUENCE [LARGE SCALE GENOMIC DNA]</scope>
    <source>
        <strain evidence="13 14">RIPI110</strain>
    </source>
</reference>
<feature type="domain" description="Thioredoxin" evidence="12">
    <location>
        <begin position="63"/>
        <end position="232"/>
    </location>
</feature>
<dbReference type="STRING" id="1235591.CAK95_01340"/>
<evidence type="ECO:0000259" key="12">
    <source>
        <dbReference type="PROSITE" id="PS51352"/>
    </source>
</evidence>
<dbReference type="OrthoDB" id="9809746at2"/>
<dbReference type="InterPro" id="IPR036249">
    <property type="entry name" value="Thioredoxin-like_sf"/>
</dbReference>
<keyword evidence="3" id="KW-0575">Peroxidase</keyword>
<dbReference type="InterPro" id="IPR050924">
    <property type="entry name" value="Peroxiredoxin_BCP/PrxQ"/>
</dbReference>
<keyword evidence="4" id="KW-0049">Antioxidant</keyword>
<keyword evidence="14" id="KW-1185">Reference proteome</keyword>
<dbReference type="GO" id="GO:0034599">
    <property type="term" value="P:cellular response to oxidative stress"/>
    <property type="evidence" value="ECO:0007669"/>
    <property type="project" value="TreeGrafter"/>
</dbReference>
<evidence type="ECO:0000256" key="1">
    <source>
        <dbReference type="ARBA" id="ARBA00003330"/>
    </source>
</evidence>
<evidence type="ECO:0000256" key="8">
    <source>
        <dbReference type="ARBA" id="ARBA00032824"/>
    </source>
</evidence>
<evidence type="ECO:0000313" key="14">
    <source>
        <dbReference type="Proteomes" id="UP000194137"/>
    </source>
</evidence>
<dbReference type="GO" id="GO:0005737">
    <property type="term" value="C:cytoplasm"/>
    <property type="evidence" value="ECO:0007669"/>
    <property type="project" value="TreeGrafter"/>
</dbReference>
<name>A0A1W6ZKU5_9HYPH</name>
<dbReference type="AlphaFoldDB" id="A0A1W6ZKU5"/>
<evidence type="ECO:0000256" key="3">
    <source>
        <dbReference type="ARBA" id="ARBA00022559"/>
    </source>
</evidence>
<dbReference type="PROSITE" id="PS51352">
    <property type="entry name" value="THIOREDOXIN_2"/>
    <property type="match status" value="1"/>
</dbReference>
<dbReference type="KEGG" id="psin:CAK95_01340"/>
<protein>
    <recommendedName>
        <fullName evidence="2">thioredoxin-dependent peroxiredoxin</fullName>
        <ecNumber evidence="2">1.11.1.24</ecNumber>
    </recommendedName>
    <alternativeName>
        <fullName evidence="8">Thioredoxin peroxidase</fullName>
    </alternativeName>
    <alternativeName>
        <fullName evidence="10">Thioredoxin-dependent peroxiredoxin Bcp</fullName>
    </alternativeName>
</protein>
<evidence type="ECO:0000256" key="6">
    <source>
        <dbReference type="ARBA" id="ARBA00023157"/>
    </source>
</evidence>
<evidence type="ECO:0000256" key="11">
    <source>
        <dbReference type="ARBA" id="ARBA00049091"/>
    </source>
</evidence>
<organism evidence="13 14">
    <name type="scientific">Pseudorhodoplanes sinuspersici</name>
    <dbReference type="NCBI Taxonomy" id="1235591"/>
    <lineage>
        <taxon>Bacteria</taxon>
        <taxon>Pseudomonadati</taxon>
        <taxon>Pseudomonadota</taxon>
        <taxon>Alphaproteobacteria</taxon>
        <taxon>Hyphomicrobiales</taxon>
        <taxon>Pseudorhodoplanes</taxon>
    </lineage>
</organism>
<evidence type="ECO:0000256" key="7">
    <source>
        <dbReference type="ARBA" id="ARBA00023284"/>
    </source>
</evidence>
<dbReference type="EMBL" id="CP021112">
    <property type="protein sequence ID" value="ARP97875.1"/>
    <property type="molecule type" value="Genomic_DNA"/>
</dbReference>